<reference evidence="1 2" key="1">
    <citation type="submission" date="2021-08" db="EMBL/GenBank/DDBJ databases">
        <title>Massilia sp. R798.</title>
        <authorList>
            <person name="Baek J.H."/>
            <person name="Jung H.S."/>
            <person name="Kim K.R."/>
            <person name="Jeon C.O."/>
        </authorList>
    </citation>
    <scope>NUCLEOTIDE SEQUENCE [LARGE SCALE GENOMIC DNA]</scope>
    <source>
        <strain evidence="1 2">R798</strain>
    </source>
</reference>
<evidence type="ECO:0000313" key="2">
    <source>
        <dbReference type="Proteomes" id="UP000809349"/>
    </source>
</evidence>
<dbReference type="Proteomes" id="UP000809349">
    <property type="component" value="Unassembled WGS sequence"/>
</dbReference>
<dbReference type="Gene3D" id="3.30.530.20">
    <property type="match status" value="1"/>
</dbReference>
<protein>
    <submittedName>
        <fullName evidence="1">SRPBCC family protein</fullName>
    </submittedName>
</protein>
<accession>A0ABS7SQE6</accession>
<dbReference type="EMBL" id="JAFBIL020000005">
    <property type="protein sequence ID" value="MBZ2208202.1"/>
    <property type="molecule type" value="Genomic_DNA"/>
</dbReference>
<gene>
    <name evidence="1" type="ORF">I4X03_013125</name>
</gene>
<organism evidence="1 2">
    <name type="scientific">Massilia soli</name>
    <dbReference type="NCBI Taxonomy" id="2792854"/>
    <lineage>
        <taxon>Bacteria</taxon>
        <taxon>Pseudomonadati</taxon>
        <taxon>Pseudomonadota</taxon>
        <taxon>Betaproteobacteria</taxon>
        <taxon>Burkholderiales</taxon>
        <taxon>Oxalobacteraceae</taxon>
        <taxon>Telluria group</taxon>
        <taxon>Massilia</taxon>
    </lineage>
</organism>
<dbReference type="CDD" id="cd07818">
    <property type="entry name" value="SRPBCC_1"/>
    <property type="match status" value="1"/>
</dbReference>
<evidence type="ECO:0000313" key="1">
    <source>
        <dbReference type="EMBL" id="MBZ2208202.1"/>
    </source>
</evidence>
<name>A0ABS7SQE6_9BURK</name>
<dbReference type="InterPro" id="IPR019587">
    <property type="entry name" value="Polyketide_cyclase/dehydratase"/>
</dbReference>
<dbReference type="RefSeq" id="WP_223468695.1">
    <property type="nucleotide sequence ID" value="NZ_JAFBIL020000005.1"/>
</dbReference>
<dbReference type="SUPFAM" id="SSF55961">
    <property type="entry name" value="Bet v1-like"/>
    <property type="match status" value="1"/>
</dbReference>
<keyword evidence="2" id="KW-1185">Reference proteome</keyword>
<dbReference type="Pfam" id="PF10604">
    <property type="entry name" value="Polyketide_cyc2"/>
    <property type="match status" value="1"/>
</dbReference>
<comment type="caution">
    <text evidence="1">The sequence shown here is derived from an EMBL/GenBank/DDBJ whole genome shotgun (WGS) entry which is preliminary data.</text>
</comment>
<sequence length="175" mass="19267">MLKKLVIAVVVIFAVILGLAAMQPDTFTVTRSITIKAPPEKIIALVNDFRNWPSWSPWEKLDPAMQRTFSGAASGTGAVYAWKGNSDVGQGRMEITGQELPFKVTIKLEFIEPIPSTNITDFALVPNGDLTTVNWTMNGPMMFITKIMSVFTSMDKLVGRDFEKGLAQLKAAAER</sequence>
<proteinExistence type="predicted"/>
<dbReference type="InterPro" id="IPR023393">
    <property type="entry name" value="START-like_dom_sf"/>
</dbReference>